<comment type="caution">
    <text evidence="1">The sequence shown here is derived from an EMBL/GenBank/DDBJ whole genome shotgun (WGS) entry which is preliminary data.</text>
</comment>
<keyword evidence="2" id="KW-1185">Reference proteome</keyword>
<accession>A0ABT1IM28</accession>
<dbReference type="EMBL" id="JAMTCO010000018">
    <property type="protein sequence ID" value="MCP2273698.1"/>
    <property type="molecule type" value="Genomic_DNA"/>
</dbReference>
<name>A0ABT1IM28_9PSEU</name>
<evidence type="ECO:0000313" key="2">
    <source>
        <dbReference type="Proteomes" id="UP001205185"/>
    </source>
</evidence>
<sequence>MTLRAWEIERAEVHLAIDSTPLLLVSGEVNETVDGSLTVSRLDESVLVFTDPTAADRVPCASPRSALIPVRR</sequence>
<organism evidence="1 2">
    <name type="scientific">Actinokineospora diospyrosa</name>
    <dbReference type="NCBI Taxonomy" id="103728"/>
    <lineage>
        <taxon>Bacteria</taxon>
        <taxon>Bacillati</taxon>
        <taxon>Actinomycetota</taxon>
        <taxon>Actinomycetes</taxon>
        <taxon>Pseudonocardiales</taxon>
        <taxon>Pseudonocardiaceae</taxon>
        <taxon>Actinokineospora</taxon>
    </lineage>
</organism>
<dbReference type="RefSeq" id="WP_253890889.1">
    <property type="nucleotide sequence ID" value="NZ_BAAAVB010000017.1"/>
</dbReference>
<reference evidence="1 2" key="1">
    <citation type="submission" date="2022-06" db="EMBL/GenBank/DDBJ databases">
        <title>Genomic Encyclopedia of Archaeal and Bacterial Type Strains, Phase II (KMG-II): from individual species to whole genera.</title>
        <authorList>
            <person name="Goeker M."/>
        </authorList>
    </citation>
    <scope>NUCLEOTIDE SEQUENCE [LARGE SCALE GENOMIC DNA]</scope>
    <source>
        <strain evidence="1 2">DSM 44255</strain>
    </source>
</reference>
<proteinExistence type="predicted"/>
<protein>
    <submittedName>
        <fullName evidence="1">Uncharacterized protein</fullName>
    </submittedName>
</protein>
<gene>
    <name evidence="1" type="ORF">LV75_006229</name>
</gene>
<dbReference type="Proteomes" id="UP001205185">
    <property type="component" value="Unassembled WGS sequence"/>
</dbReference>
<evidence type="ECO:0000313" key="1">
    <source>
        <dbReference type="EMBL" id="MCP2273698.1"/>
    </source>
</evidence>